<protein>
    <submittedName>
        <fullName evidence="1">Uncharacterized protein</fullName>
    </submittedName>
</protein>
<comment type="caution">
    <text evidence="1">The sequence shown here is derived from an EMBL/GenBank/DDBJ whole genome shotgun (WGS) entry which is preliminary data.</text>
</comment>
<evidence type="ECO:0000313" key="2">
    <source>
        <dbReference type="Proteomes" id="UP000017984"/>
    </source>
</evidence>
<dbReference type="EMBL" id="AWQX01000386">
    <property type="protein sequence ID" value="EST18809.1"/>
    <property type="molecule type" value="Genomic_DNA"/>
</dbReference>
<keyword evidence="2" id="KW-1185">Reference proteome</keyword>
<accession>V6JPN7</accession>
<evidence type="ECO:0000313" key="1">
    <source>
        <dbReference type="EMBL" id="EST18809.1"/>
    </source>
</evidence>
<dbReference type="Proteomes" id="UP000017984">
    <property type="component" value="Chromosome"/>
</dbReference>
<proteinExistence type="predicted"/>
<dbReference type="HOGENOM" id="CLU_2958989_0_0_11"/>
<name>V6JPN7_STRRC</name>
<gene>
    <name evidence="1" type="ORF">M878_43630</name>
</gene>
<dbReference type="AlphaFoldDB" id="V6JPN7"/>
<reference evidence="1 2" key="1">
    <citation type="journal article" date="2014" name="Genome Announc.">
        <title>Draft Genome Sequence of Streptomyces roseochromogenes subsp. oscitans DS 12.976, Producer of the Aminocoumarin Antibiotic Clorobiocin.</title>
        <authorList>
            <person name="Ruckert C."/>
            <person name="Kalinowski J."/>
            <person name="Heide L."/>
            <person name="Apel A.K."/>
        </authorList>
    </citation>
    <scope>NUCLEOTIDE SEQUENCE [LARGE SCALE GENOMIC DNA]</scope>
    <source>
        <strain evidence="1 2">DS 12.976</strain>
    </source>
</reference>
<dbReference type="PATRIC" id="fig|1352936.5.peg.9040"/>
<organism evidence="1 2">
    <name type="scientific">Streptomyces roseochromogenus subsp. oscitans DS 12.976</name>
    <dbReference type="NCBI Taxonomy" id="1352936"/>
    <lineage>
        <taxon>Bacteria</taxon>
        <taxon>Bacillati</taxon>
        <taxon>Actinomycetota</taxon>
        <taxon>Actinomycetes</taxon>
        <taxon>Kitasatosporales</taxon>
        <taxon>Streptomycetaceae</taxon>
        <taxon>Streptomyces</taxon>
    </lineage>
</organism>
<dbReference type="STRING" id="1352936.M878_43630"/>
<sequence length="59" mass="5973">MLVAVSVDEPARVIAAAVTSLLGPETPGPDDVQATADAAVAAMTAKRQKLLNSIGKREG</sequence>